<gene>
    <name evidence="1" type="ORF">H4R18_000554</name>
</gene>
<dbReference type="Proteomes" id="UP001140217">
    <property type="component" value="Unassembled WGS sequence"/>
</dbReference>
<evidence type="ECO:0000313" key="1">
    <source>
        <dbReference type="EMBL" id="KAJ2785343.1"/>
    </source>
</evidence>
<protein>
    <submittedName>
        <fullName evidence="1">Uncharacterized protein</fullName>
    </submittedName>
</protein>
<name>A0A9W8LKE2_9FUNG</name>
<accession>A0A9W8LKE2</accession>
<organism evidence="1 2">
    <name type="scientific">Coemansia javaensis</name>
    <dbReference type="NCBI Taxonomy" id="2761396"/>
    <lineage>
        <taxon>Eukaryota</taxon>
        <taxon>Fungi</taxon>
        <taxon>Fungi incertae sedis</taxon>
        <taxon>Zoopagomycota</taxon>
        <taxon>Kickxellomycotina</taxon>
        <taxon>Kickxellomycetes</taxon>
        <taxon>Kickxellales</taxon>
        <taxon>Kickxellaceae</taxon>
        <taxon>Coemansia</taxon>
    </lineage>
</organism>
<reference evidence="1" key="1">
    <citation type="submission" date="2022-07" db="EMBL/GenBank/DDBJ databases">
        <title>Phylogenomic reconstructions and comparative analyses of Kickxellomycotina fungi.</title>
        <authorList>
            <person name="Reynolds N.K."/>
            <person name="Stajich J.E."/>
            <person name="Barry K."/>
            <person name="Grigoriev I.V."/>
            <person name="Crous P."/>
            <person name="Smith M.E."/>
        </authorList>
    </citation>
    <scope>NUCLEOTIDE SEQUENCE</scope>
    <source>
        <strain evidence="1">NBRC 105414</strain>
    </source>
</reference>
<comment type="caution">
    <text evidence="1">The sequence shown here is derived from an EMBL/GenBank/DDBJ whole genome shotgun (WGS) entry which is preliminary data.</text>
</comment>
<dbReference type="EMBL" id="JANBUL010000012">
    <property type="protein sequence ID" value="KAJ2785343.1"/>
    <property type="molecule type" value="Genomic_DNA"/>
</dbReference>
<dbReference type="AlphaFoldDB" id="A0A9W8LKE2"/>
<dbReference type="OrthoDB" id="5520676at2759"/>
<keyword evidence="2" id="KW-1185">Reference proteome</keyword>
<evidence type="ECO:0000313" key="2">
    <source>
        <dbReference type="Proteomes" id="UP001140217"/>
    </source>
</evidence>
<sequence>MVYDTVYDSMHDSNPRACQNTGVFTNLGLVSSVGYLHLVRRVDVILGSGGWPVDHSWAAFSADGDESQDIWFPHLRVLDLSCYREGLTDWTAETKPTGGLHFPALKVLKVVCEDEIPQVLERGVFPARLDLVVVLATPPVFLELSNMALPNARHFRLTPGLLWQPETVASASLTHLDVSTRIGVGTAAALIRRLPRLSSLHIRGLGAYDMPPDISVPEPNTYWLVAPISNTLRFVRILFSCNFLKPEPAAFALRYLLLAVPSLSIIKAHGIPGDPIDGFVDAYVDHG</sequence>
<proteinExistence type="predicted"/>